<feature type="transmembrane region" description="Helical" evidence="6">
    <location>
        <begin position="310"/>
        <end position="331"/>
    </location>
</feature>
<proteinExistence type="predicted"/>
<keyword evidence="5 6" id="KW-0472">Membrane</keyword>
<feature type="transmembrane region" description="Helical" evidence="6">
    <location>
        <begin position="117"/>
        <end position="142"/>
    </location>
</feature>
<dbReference type="Proteomes" id="UP000229730">
    <property type="component" value="Unassembled WGS sequence"/>
</dbReference>
<accession>A0A2G4YT68</accession>
<feature type="transmembrane region" description="Helical" evidence="6">
    <location>
        <begin position="351"/>
        <end position="370"/>
    </location>
</feature>
<sequence length="462" mass="48710">MEWLSILPPLVAITVVLWRKEVILALFLAIFTSEALLLLGGGGEVSVGTPLFGLLASLERIISIFTDMGNSRILMFSLMVGALLAFIRVSGGVTAMVELLVGSGLARSRRSVGLLTSLTGVVVFIESNLSVLTAGILARGLFDKFSMSRARLAYIIDSTSAPICILILLNGWGAYILALLSGYELDGSAAEILWNTVPLNFYALVTLGIVFYTIIADKTHGPMTDAEALAQKLDTDPAHEYPPTQARFMVIPLLTMVGGMIAFMFWTGNGVLADGSGSKSVLYATALACLVAYGMMLWTRKFSHIKLVEIGFVGMGELLPLVTIVLFSLALGASVRELGTGVFIAGLVGDYLPLILIVPMLFVAGALMSFTTGTSWGTFAILIPIGVPLIQTLGLPPSLVLSAILGGGIFGDHCSPISDTTAVSALASGCDLLEHVKTQLPYALTAGGITLVLYVIASALMI</sequence>
<keyword evidence="9" id="KW-1185">Reference proteome</keyword>
<feature type="transmembrane region" description="Helical" evidence="6">
    <location>
        <begin position="73"/>
        <end position="97"/>
    </location>
</feature>
<evidence type="ECO:0000259" key="7">
    <source>
        <dbReference type="Pfam" id="PF03553"/>
    </source>
</evidence>
<feature type="transmembrane region" description="Helical" evidence="6">
    <location>
        <begin position="377"/>
        <end position="395"/>
    </location>
</feature>
<feature type="transmembrane region" description="Helical" evidence="6">
    <location>
        <begin position="280"/>
        <end position="298"/>
    </location>
</feature>
<evidence type="ECO:0000313" key="8">
    <source>
        <dbReference type="EMBL" id="PHZ84646.1"/>
    </source>
</evidence>
<dbReference type="RefSeq" id="WP_099473785.1">
    <property type="nucleotide sequence ID" value="NZ_CP041025.1"/>
</dbReference>
<gene>
    <name evidence="8" type="ORF">CRD36_11785</name>
</gene>
<dbReference type="InParanoid" id="A0A2G4YT68"/>
<evidence type="ECO:0000256" key="1">
    <source>
        <dbReference type="ARBA" id="ARBA00004651"/>
    </source>
</evidence>
<name>A0A2G4YT68_9PROT</name>
<dbReference type="GO" id="GO:0005886">
    <property type="term" value="C:plasma membrane"/>
    <property type="evidence" value="ECO:0007669"/>
    <property type="project" value="UniProtKB-SubCell"/>
</dbReference>
<evidence type="ECO:0000256" key="3">
    <source>
        <dbReference type="ARBA" id="ARBA00022692"/>
    </source>
</evidence>
<feature type="transmembrane region" description="Helical" evidence="6">
    <location>
        <begin position="248"/>
        <end position="268"/>
    </location>
</feature>
<comment type="caution">
    <text evidence="8">The sequence shown here is derived from an EMBL/GenBank/DDBJ whole genome shotgun (WGS) entry which is preliminary data.</text>
</comment>
<organism evidence="8 9">
    <name type="scientific">Paremcibacter congregatus</name>
    <dbReference type="NCBI Taxonomy" id="2043170"/>
    <lineage>
        <taxon>Bacteria</taxon>
        <taxon>Pseudomonadati</taxon>
        <taxon>Pseudomonadota</taxon>
        <taxon>Alphaproteobacteria</taxon>
        <taxon>Emcibacterales</taxon>
        <taxon>Emcibacteraceae</taxon>
        <taxon>Paremcibacter</taxon>
    </lineage>
</organism>
<feature type="transmembrane region" description="Helical" evidence="6">
    <location>
        <begin position="442"/>
        <end position="461"/>
    </location>
</feature>
<evidence type="ECO:0000256" key="6">
    <source>
        <dbReference type="SAM" id="Phobius"/>
    </source>
</evidence>
<reference evidence="8 9" key="1">
    <citation type="submission" date="2017-10" db="EMBL/GenBank/DDBJ databases">
        <title>Frigbacter circumglobatus gen. nov. sp. nov., isolated from sediment cultured in situ.</title>
        <authorList>
            <person name="Zhao Z."/>
        </authorList>
    </citation>
    <scope>NUCLEOTIDE SEQUENCE [LARGE SCALE GENOMIC DNA]</scope>
    <source>
        <strain evidence="8 9">ZYL</strain>
    </source>
</reference>
<dbReference type="EMBL" id="PDEM01000024">
    <property type="protein sequence ID" value="PHZ84646.1"/>
    <property type="molecule type" value="Genomic_DNA"/>
</dbReference>
<evidence type="ECO:0000256" key="2">
    <source>
        <dbReference type="ARBA" id="ARBA00022475"/>
    </source>
</evidence>
<dbReference type="PANTHER" id="PTHR43478">
    <property type="entry name" value="NA+/H+ ANTIPORTER-RELATED"/>
    <property type="match status" value="1"/>
</dbReference>
<dbReference type="PANTHER" id="PTHR43478:SF1">
    <property type="entry name" value="NA+_H+ ANTIPORTER NHAC-LIKE C-TERMINAL DOMAIN-CONTAINING PROTEIN"/>
    <property type="match status" value="1"/>
</dbReference>
<evidence type="ECO:0000313" key="9">
    <source>
        <dbReference type="Proteomes" id="UP000229730"/>
    </source>
</evidence>
<dbReference type="OrthoDB" id="9762978at2"/>
<keyword evidence="4 6" id="KW-1133">Transmembrane helix</keyword>
<feature type="transmembrane region" description="Helical" evidence="6">
    <location>
        <begin position="192"/>
        <end position="215"/>
    </location>
</feature>
<protein>
    <submittedName>
        <fullName evidence="8">Sodium:proton antiporter</fullName>
    </submittedName>
</protein>
<dbReference type="AlphaFoldDB" id="A0A2G4YT68"/>
<evidence type="ECO:0000256" key="5">
    <source>
        <dbReference type="ARBA" id="ARBA00023136"/>
    </source>
</evidence>
<keyword evidence="3 6" id="KW-0812">Transmembrane</keyword>
<comment type="subcellular location">
    <subcellularLocation>
        <location evidence="1">Cell membrane</location>
        <topology evidence="1">Multi-pass membrane protein</topology>
    </subcellularLocation>
</comment>
<evidence type="ECO:0000256" key="4">
    <source>
        <dbReference type="ARBA" id="ARBA00022989"/>
    </source>
</evidence>
<feature type="transmembrane region" description="Helical" evidence="6">
    <location>
        <begin position="154"/>
        <end position="180"/>
    </location>
</feature>
<feature type="domain" description="Na+/H+ antiporter NhaC-like C-terminal" evidence="7">
    <location>
        <begin position="172"/>
        <end position="457"/>
    </location>
</feature>
<feature type="transmembrane region" description="Helical" evidence="6">
    <location>
        <begin position="47"/>
        <end position="66"/>
    </location>
</feature>
<keyword evidence="2" id="KW-1003">Cell membrane</keyword>
<dbReference type="InterPro" id="IPR018461">
    <property type="entry name" value="Na/H_Antiport_NhaC-like_C"/>
</dbReference>
<dbReference type="Pfam" id="PF03553">
    <property type="entry name" value="Na_H_antiporter"/>
    <property type="match status" value="1"/>
</dbReference>